<organism evidence="3 4">
    <name type="scientific">Athelia psychrophila</name>
    <dbReference type="NCBI Taxonomy" id="1759441"/>
    <lineage>
        <taxon>Eukaryota</taxon>
        <taxon>Fungi</taxon>
        <taxon>Dikarya</taxon>
        <taxon>Basidiomycota</taxon>
        <taxon>Agaricomycotina</taxon>
        <taxon>Agaricomycetes</taxon>
        <taxon>Agaricomycetidae</taxon>
        <taxon>Atheliales</taxon>
        <taxon>Atheliaceae</taxon>
        <taxon>Athelia</taxon>
    </lineage>
</organism>
<evidence type="ECO:0000313" key="4">
    <source>
        <dbReference type="Proteomes" id="UP000076532"/>
    </source>
</evidence>
<sequence length="262" mass="28797">MDATSRPLCLDGTCTTILQRLITDLTTPTPEANVLWLYGVVGSGKSTISTTVAKQLKDRDELGAFLFFNRNSPVQSGPDGVIRTIAYQLALSNTVLRDVICDAIEEDAQIATKPLDAQFKALLLAPLQSCASKLTRPIVIILDGFDECGDAESRRALVHLLTTNLPSLPPHFRFLITSRPELDLQNAFNSHRAITSVSHGAAEWSSTADVLHYVRHELDVLYEAKRFSDELVLGWPGIQKTVEFGSRAGDSFIWAATAIRFL</sequence>
<evidence type="ECO:0000313" key="3">
    <source>
        <dbReference type="EMBL" id="KZP23123.1"/>
    </source>
</evidence>
<feature type="non-terminal residue" evidence="3">
    <location>
        <position position="262"/>
    </location>
</feature>
<dbReference type="InterPro" id="IPR056884">
    <property type="entry name" value="NPHP3-like_N"/>
</dbReference>
<feature type="domain" description="NACHT" evidence="2">
    <location>
        <begin position="33"/>
        <end position="180"/>
    </location>
</feature>
<evidence type="ECO:0000259" key="2">
    <source>
        <dbReference type="PROSITE" id="PS50837"/>
    </source>
</evidence>
<dbReference type="InterPro" id="IPR027417">
    <property type="entry name" value="P-loop_NTPase"/>
</dbReference>
<dbReference type="Gene3D" id="3.40.50.300">
    <property type="entry name" value="P-loop containing nucleotide triphosphate hydrolases"/>
    <property type="match status" value="1"/>
</dbReference>
<dbReference type="AlphaFoldDB" id="A0A166LMJ4"/>
<dbReference type="SUPFAM" id="SSF52540">
    <property type="entry name" value="P-loop containing nucleoside triphosphate hydrolases"/>
    <property type="match status" value="1"/>
</dbReference>
<gene>
    <name evidence="3" type="ORF">FIBSPDRAFT_737829</name>
</gene>
<dbReference type="Proteomes" id="UP000076532">
    <property type="component" value="Unassembled WGS sequence"/>
</dbReference>
<evidence type="ECO:0000256" key="1">
    <source>
        <dbReference type="ARBA" id="ARBA00022737"/>
    </source>
</evidence>
<keyword evidence="4" id="KW-1185">Reference proteome</keyword>
<name>A0A166LMJ4_9AGAM</name>
<dbReference type="PANTHER" id="PTHR10039">
    <property type="entry name" value="AMELOGENIN"/>
    <property type="match status" value="1"/>
</dbReference>
<proteinExistence type="predicted"/>
<dbReference type="Pfam" id="PF24883">
    <property type="entry name" value="NPHP3_N"/>
    <property type="match status" value="1"/>
</dbReference>
<accession>A0A166LMJ4</accession>
<dbReference type="PROSITE" id="PS50837">
    <property type="entry name" value="NACHT"/>
    <property type="match status" value="1"/>
</dbReference>
<dbReference type="InterPro" id="IPR007111">
    <property type="entry name" value="NACHT_NTPase"/>
</dbReference>
<reference evidence="3 4" key="1">
    <citation type="journal article" date="2016" name="Mol. Biol. Evol.">
        <title>Comparative Genomics of Early-Diverging Mushroom-Forming Fungi Provides Insights into the Origins of Lignocellulose Decay Capabilities.</title>
        <authorList>
            <person name="Nagy L.G."/>
            <person name="Riley R."/>
            <person name="Tritt A."/>
            <person name="Adam C."/>
            <person name="Daum C."/>
            <person name="Floudas D."/>
            <person name="Sun H."/>
            <person name="Yadav J.S."/>
            <person name="Pangilinan J."/>
            <person name="Larsson K.H."/>
            <person name="Matsuura K."/>
            <person name="Barry K."/>
            <person name="Labutti K."/>
            <person name="Kuo R."/>
            <person name="Ohm R.A."/>
            <person name="Bhattacharya S.S."/>
            <person name="Shirouzu T."/>
            <person name="Yoshinaga Y."/>
            <person name="Martin F.M."/>
            <person name="Grigoriev I.V."/>
            <person name="Hibbett D.S."/>
        </authorList>
    </citation>
    <scope>NUCLEOTIDE SEQUENCE [LARGE SCALE GENOMIC DNA]</scope>
    <source>
        <strain evidence="3 4">CBS 109695</strain>
    </source>
</reference>
<dbReference type="PANTHER" id="PTHR10039:SF14">
    <property type="entry name" value="NACHT DOMAIN-CONTAINING PROTEIN"/>
    <property type="match status" value="1"/>
</dbReference>
<dbReference type="EMBL" id="KV417534">
    <property type="protein sequence ID" value="KZP23123.1"/>
    <property type="molecule type" value="Genomic_DNA"/>
</dbReference>
<dbReference type="STRING" id="436010.A0A166LMJ4"/>
<keyword evidence="1" id="KW-0677">Repeat</keyword>
<dbReference type="OrthoDB" id="5967843at2759"/>
<protein>
    <recommendedName>
        <fullName evidence="2">NACHT domain-containing protein</fullName>
    </recommendedName>
</protein>